<sequence>MAFTATHPSRHTTTALFSESQHPSRKTFINTVTVASLLPLLTSQPAKADDNTALITDLTTSLDKISAIPSLLQQSEWDKVRTILKTPPVNSLWNLGDSTNPLVKLAKSTGDMDLMELKDELSISLQMTDQYSYDNVFIYYQPGNGKVKVKEPLEMVNKAIGELKEAIDVVSR</sequence>
<keyword evidence="2" id="KW-1185">Reference proteome</keyword>
<gene>
    <name evidence="1" type="ORF">ACHAWO_003421</name>
</gene>
<proteinExistence type="predicted"/>
<protein>
    <submittedName>
        <fullName evidence="1">Uncharacterized protein</fullName>
    </submittedName>
</protein>
<reference evidence="1 2" key="1">
    <citation type="submission" date="2024-10" db="EMBL/GenBank/DDBJ databases">
        <title>Updated reference genomes for cyclostephanoid diatoms.</title>
        <authorList>
            <person name="Roberts W.R."/>
            <person name="Alverson A.J."/>
        </authorList>
    </citation>
    <scope>NUCLEOTIDE SEQUENCE [LARGE SCALE GENOMIC DNA]</scope>
    <source>
        <strain evidence="1 2">AJA010-31</strain>
    </source>
</reference>
<dbReference type="Proteomes" id="UP001530400">
    <property type="component" value="Unassembled WGS sequence"/>
</dbReference>
<accession>A0ABD3QFD8</accession>
<evidence type="ECO:0000313" key="1">
    <source>
        <dbReference type="EMBL" id="KAL3798216.1"/>
    </source>
</evidence>
<organism evidence="1 2">
    <name type="scientific">Cyclotella atomus</name>
    <dbReference type="NCBI Taxonomy" id="382360"/>
    <lineage>
        <taxon>Eukaryota</taxon>
        <taxon>Sar</taxon>
        <taxon>Stramenopiles</taxon>
        <taxon>Ochrophyta</taxon>
        <taxon>Bacillariophyta</taxon>
        <taxon>Coscinodiscophyceae</taxon>
        <taxon>Thalassiosirophycidae</taxon>
        <taxon>Stephanodiscales</taxon>
        <taxon>Stephanodiscaceae</taxon>
        <taxon>Cyclotella</taxon>
    </lineage>
</organism>
<dbReference type="EMBL" id="JALLPJ020000227">
    <property type="protein sequence ID" value="KAL3798216.1"/>
    <property type="molecule type" value="Genomic_DNA"/>
</dbReference>
<comment type="caution">
    <text evidence="1">The sequence shown here is derived from an EMBL/GenBank/DDBJ whole genome shotgun (WGS) entry which is preliminary data.</text>
</comment>
<name>A0ABD3QFD8_9STRA</name>
<evidence type="ECO:0000313" key="2">
    <source>
        <dbReference type="Proteomes" id="UP001530400"/>
    </source>
</evidence>
<dbReference type="AlphaFoldDB" id="A0ABD3QFD8"/>